<name>A0ABP8BSZ6_9ACTN</name>
<proteinExistence type="predicted"/>
<sequence>MTVAIATALAGRAVEVASEPVRTAVAELSRRVRERFRGHPSDEAALARADEEPEVLQGTVQRILDDDPDFRSELQTLWNQAHTEAVATEDGVVNIFNGHADKMIQLRDVHGDLHIN</sequence>
<evidence type="ECO:0000313" key="2">
    <source>
        <dbReference type="Proteomes" id="UP001501710"/>
    </source>
</evidence>
<accession>A0ABP8BSZ6</accession>
<gene>
    <name evidence="1" type="ORF">GCM10022254_06800</name>
</gene>
<dbReference type="EMBL" id="BAABAS010000003">
    <property type="protein sequence ID" value="GAA4225258.1"/>
    <property type="molecule type" value="Genomic_DNA"/>
</dbReference>
<comment type="caution">
    <text evidence="1">The sequence shown here is derived from an EMBL/GenBank/DDBJ whole genome shotgun (WGS) entry which is preliminary data.</text>
</comment>
<protein>
    <submittedName>
        <fullName evidence="1">Uncharacterized protein</fullName>
    </submittedName>
</protein>
<reference evidence="2" key="1">
    <citation type="journal article" date="2019" name="Int. J. Syst. Evol. Microbiol.">
        <title>The Global Catalogue of Microorganisms (GCM) 10K type strain sequencing project: providing services to taxonomists for standard genome sequencing and annotation.</title>
        <authorList>
            <consortium name="The Broad Institute Genomics Platform"/>
            <consortium name="The Broad Institute Genome Sequencing Center for Infectious Disease"/>
            <person name="Wu L."/>
            <person name="Ma J."/>
        </authorList>
    </citation>
    <scope>NUCLEOTIDE SEQUENCE [LARGE SCALE GENOMIC DNA]</scope>
    <source>
        <strain evidence="2">JCM 17440</strain>
    </source>
</reference>
<evidence type="ECO:0000313" key="1">
    <source>
        <dbReference type="EMBL" id="GAA4225258.1"/>
    </source>
</evidence>
<dbReference type="Proteomes" id="UP001501710">
    <property type="component" value="Unassembled WGS sequence"/>
</dbReference>
<keyword evidence="2" id="KW-1185">Reference proteome</keyword>
<dbReference type="RefSeq" id="WP_344889383.1">
    <property type="nucleotide sequence ID" value="NZ_BAABAS010000003.1"/>
</dbReference>
<organism evidence="1 2">
    <name type="scientific">Actinomadura meridiana</name>
    <dbReference type="NCBI Taxonomy" id="559626"/>
    <lineage>
        <taxon>Bacteria</taxon>
        <taxon>Bacillati</taxon>
        <taxon>Actinomycetota</taxon>
        <taxon>Actinomycetes</taxon>
        <taxon>Streptosporangiales</taxon>
        <taxon>Thermomonosporaceae</taxon>
        <taxon>Actinomadura</taxon>
    </lineage>
</organism>